<reference evidence="2 3" key="1">
    <citation type="submission" date="2022-05" db="EMBL/GenBank/DDBJ databases">
        <authorList>
            <consortium name="Genoscope - CEA"/>
            <person name="William W."/>
        </authorList>
    </citation>
    <scope>NUCLEOTIDE SEQUENCE [LARGE SCALE GENOMIC DNA]</scope>
</reference>
<dbReference type="EMBL" id="CALNXJ010000029">
    <property type="protein sequence ID" value="CAH3135877.1"/>
    <property type="molecule type" value="Genomic_DNA"/>
</dbReference>
<comment type="caution">
    <text evidence="2">The sequence shown here is derived from an EMBL/GenBank/DDBJ whole genome shotgun (WGS) entry which is preliminary data.</text>
</comment>
<evidence type="ECO:0000256" key="1">
    <source>
        <dbReference type="SAM" id="MobiDB-lite"/>
    </source>
</evidence>
<feature type="region of interest" description="Disordered" evidence="1">
    <location>
        <begin position="1"/>
        <end position="44"/>
    </location>
</feature>
<accession>A0AAU9X4D8</accession>
<keyword evidence="3" id="KW-1185">Reference proteome</keyword>
<protein>
    <submittedName>
        <fullName evidence="2">Uncharacterized protein</fullName>
    </submittedName>
</protein>
<proteinExistence type="predicted"/>
<sequence length="65" mass="6726">QASIDKAFNSSTSIQSNNDKSDLQGPGSMSNSMDSLNKVSGPSRSNLDVIRAVSGNDKCADCSST</sequence>
<dbReference type="AlphaFoldDB" id="A0AAU9X4D8"/>
<name>A0AAU9X4D8_9CNID</name>
<organism evidence="2 3">
    <name type="scientific">Pocillopora meandrina</name>
    <dbReference type="NCBI Taxonomy" id="46732"/>
    <lineage>
        <taxon>Eukaryota</taxon>
        <taxon>Metazoa</taxon>
        <taxon>Cnidaria</taxon>
        <taxon>Anthozoa</taxon>
        <taxon>Hexacorallia</taxon>
        <taxon>Scleractinia</taxon>
        <taxon>Astrocoeniina</taxon>
        <taxon>Pocilloporidae</taxon>
        <taxon>Pocillopora</taxon>
    </lineage>
</organism>
<feature type="compositionally biased region" description="Polar residues" evidence="1">
    <location>
        <begin position="27"/>
        <end position="44"/>
    </location>
</feature>
<evidence type="ECO:0000313" key="2">
    <source>
        <dbReference type="EMBL" id="CAH3135877.1"/>
    </source>
</evidence>
<feature type="non-terminal residue" evidence="2">
    <location>
        <position position="65"/>
    </location>
</feature>
<dbReference type="Proteomes" id="UP001159428">
    <property type="component" value="Unassembled WGS sequence"/>
</dbReference>
<evidence type="ECO:0000313" key="3">
    <source>
        <dbReference type="Proteomes" id="UP001159428"/>
    </source>
</evidence>
<gene>
    <name evidence="2" type="ORF">PMEA_00015936</name>
</gene>
<feature type="non-terminal residue" evidence="2">
    <location>
        <position position="1"/>
    </location>
</feature>
<feature type="compositionally biased region" description="Polar residues" evidence="1">
    <location>
        <begin position="1"/>
        <end position="18"/>
    </location>
</feature>